<organism evidence="1 2">
    <name type="scientific">Oryza meyeriana var. granulata</name>
    <dbReference type="NCBI Taxonomy" id="110450"/>
    <lineage>
        <taxon>Eukaryota</taxon>
        <taxon>Viridiplantae</taxon>
        <taxon>Streptophyta</taxon>
        <taxon>Embryophyta</taxon>
        <taxon>Tracheophyta</taxon>
        <taxon>Spermatophyta</taxon>
        <taxon>Magnoliopsida</taxon>
        <taxon>Liliopsida</taxon>
        <taxon>Poales</taxon>
        <taxon>Poaceae</taxon>
        <taxon>BOP clade</taxon>
        <taxon>Oryzoideae</taxon>
        <taxon>Oryzeae</taxon>
        <taxon>Oryzinae</taxon>
        <taxon>Oryza</taxon>
        <taxon>Oryza meyeriana</taxon>
    </lineage>
</organism>
<dbReference type="AlphaFoldDB" id="A0A6G1E3V2"/>
<dbReference type="EMBL" id="SPHZ02000005">
    <property type="protein sequence ID" value="KAF0919236.1"/>
    <property type="molecule type" value="Genomic_DNA"/>
</dbReference>
<protein>
    <submittedName>
        <fullName evidence="1">Uncharacterized protein</fullName>
    </submittedName>
</protein>
<name>A0A6G1E3V2_9ORYZ</name>
<comment type="caution">
    <text evidence="1">The sequence shown here is derived from an EMBL/GenBank/DDBJ whole genome shotgun (WGS) entry which is preliminary data.</text>
</comment>
<proteinExistence type="predicted"/>
<keyword evidence="2" id="KW-1185">Reference proteome</keyword>
<accession>A0A6G1E3V2</accession>
<evidence type="ECO:0000313" key="2">
    <source>
        <dbReference type="Proteomes" id="UP000479710"/>
    </source>
</evidence>
<dbReference type="Proteomes" id="UP000479710">
    <property type="component" value="Unassembled WGS sequence"/>
</dbReference>
<evidence type="ECO:0000313" key="1">
    <source>
        <dbReference type="EMBL" id="KAF0919236.1"/>
    </source>
</evidence>
<reference evidence="1 2" key="1">
    <citation type="submission" date="2019-11" db="EMBL/GenBank/DDBJ databases">
        <title>Whole genome sequence of Oryza granulata.</title>
        <authorList>
            <person name="Li W."/>
        </authorList>
    </citation>
    <scope>NUCLEOTIDE SEQUENCE [LARGE SCALE GENOMIC DNA]</scope>
    <source>
        <strain evidence="2">cv. Menghai</strain>
        <tissue evidence="1">Leaf</tissue>
    </source>
</reference>
<sequence>MAADGLLDDGGWRLSLYPFGLGDVASLVDVTWSLLGAALIPSPAHRSRLVARLRRCPALEWHRDLVLAVPHLSMQWSGK</sequence>
<gene>
    <name evidence="1" type="ORF">E2562_029007</name>
</gene>